<name>A0ABN9S855_9DINO</name>
<accession>A0ABN9S855</accession>
<dbReference type="SUPFAM" id="SSF53335">
    <property type="entry name" value="S-adenosyl-L-methionine-dependent methyltransferases"/>
    <property type="match status" value="1"/>
</dbReference>
<evidence type="ECO:0000256" key="3">
    <source>
        <dbReference type="ARBA" id="ARBA00022691"/>
    </source>
</evidence>
<dbReference type="Proteomes" id="UP001189429">
    <property type="component" value="Unassembled WGS sequence"/>
</dbReference>
<keyword evidence="6" id="KW-1185">Reference proteome</keyword>
<evidence type="ECO:0008006" key="7">
    <source>
        <dbReference type="Google" id="ProtNLM"/>
    </source>
</evidence>
<keyword evidence="1" id="KW-0489">Methyltransferase</keyword>
<evidence type="ECO:0000313" key="6">
    <source>
        <dbReference type="Proteomes" id="UP001189429"/>
    </source>
</evidence>
<evidence type="ECO:0000256" key="2">
    <source>
        <dbReference type="ARBA" id="ARBA00022679"/>
    </source>
</evidence>
<keyword evidence="2" id="KW-0808">Transferase</keyword>
<dbReference type="Pfam" id="PF00145">
    <property type="entry name" value="DNA_methylase"/>
    <property type="match status" value="1"/>
</dbReference>
<dbReference type="Gene3D" id="3.40.50.150">
    <property type="entry name" value="Vaccinia Virus protein VP39"/>
    <property type="match status" value="1"/>
</dbReference>
<dbReference type="PROSITE" id="PS00094">
    <property type="entry name" value="C5_MTASE_1"/>
    <property type="match status" value="1"/>
</dbReference>
<evidence type="ECO:0000313" key="5">
    <source>
        <dbReference type="EMBL" id="CAK0827984.1"/>
    </source>
</evidence>
<dbReference type="EMBL" id="CAUYUJ010009902">
    <property type="protein sequence ID" value="CAK0827984.1"/>
    <property type="molecule type" value="Genomic_DNA"/>
</dbReference>
<dbReference type="InterPro" id="IPR018117">
    <property type="entry name" value="C5_DNA_meth_AS"/>
</dbReference>
<protein>
    <recommendedName>
        <fullName evidence="7">DNA (cytosine-5-)-methyltransferase</fullName>
    </recommendedName>
</protein>
<comment type="caution">
    <text evidence="5">The sequence shown here is derived from an EMBL/GenBank/DDBJ whole genome shotgun (WGS) entry which is preliminary data.</text>
</comment>
<feature type="region of interest" description="Disordered" evidence="4">
    <location>
        <begin position="1"/>
        <end position="31"/>
    </location>
</feature>
<dbReference type="InterPro" id="IPR029063">
    <property type="entry name" value="SAM-dependent_MTases_sf"/>
</dbReference>
<evidence type="ECO:0000256" key="4">
    <source>
        <dbReference type="SAM" id="MobiDB-lite"/>
    </source>
</evidence>
<keyword evidence="3" id="KW-0949">S-adenosyl-L-methionine</keyword>
<dbReference type="InterPro" id="IPR001525">
    <property type="entry name" value="C5_MeTfrase"/>
</dbReference>
<organism evidence="5 6">
    <name type="scientific">Prorocentrum cordatum</name>
    <dbReference type="NCBI Taxonomy" id="2364126"/>
    <lineage>
        <taxon>Eukaryota</taxon>
        <taxon>Sar</taxon>
        <taxon>Alveolata</taxon>
        <taxon>Dinophyceae</taxon>
        <taxon>Prorocentrales</taxon>
        <taxon>Prorocentraceae</taxon>
        <taxon>Prorocentrum</taxon>
    </lineage>
</organism>
<evidence type="ECO:0000256" key="1">
    <source>
        <dbReference type="ARBA" id="ARBA00022603"/>
    </source>
</evidence>
<sequence>MGVDTELLNRANTGSHTAGAPAAEQEKSTWESMPAASKVCDALVRPSFVGLRGLVLVQRLGAPAEGEDLFSGIGGFAVAFAKFARTIGYCDNEPASRGVLERKIESGELDDAPIFEDVKKLHPKDLPPCENGWDAVDLVTAGFPCQDISCAGLHAGLAKGTRSSLVKQVVRLIRELGGGGAKATRKNVQNGANKNVATGNIPSYVSRTFLASRASPPSTWACCLP</sequence>
<proteinExistence type="predicted"/>
<reference evidence="5" key="1">
    <citation type="submission" date="2023-10" db="EMBL/GenBank/DDBJ databases">
        <authorList>
            <person name="Chen Y."/>
            <person name="Shah S."/>
            <person name="Dougan E. K."/>
            <person name="Thang M."/>
            <person name="Chan C."/>
        </authorList>
    </citation>
    <scope>NUCLEOTIDE SEQUENCE [LARGE SCALE GENOMIC DNA]</scope>
</reference>
<gene>
    <name evidence="5" type="ORF">PCOR1329_LOCUS27371</name>
</gene>